<comment type="function">
    <text evidence="2">Lysozymes have primarily a bacteriolytic function; those in tissues and body fluids are associated with the monocyte-macrophage system and enhance the activity of immunoagents.</text>
</comment>
<evidence type="ECO:0000256" key="9">
    <source>
        <dbReference type="ARBA" id="ARBA00023295"/>
    </source>
</evidence>
<keyword evidence="6" id="KW-0081">Bacteriolytic enzyme</keyword>
<evidence type="ECO:0000256" key="8">
    <source>
        <dbReference type="ARBA" id="ARBA00023157"/>
    </source>
</evidence>
<dbReference type="EMBL" id="VCEA01000001">
    <property type="protein sequence ID" value="KAB0365733.1"/>
    <property type="molecule type" value="Genomic_DNA"/>
</dbReference>
<keyword evidence="13" id="KW-1185">Reference proteome</keyword>
<dbReference type="InterPro" id="IPR023346">
    <property type="entry name" value="Lysozyme-like_dom_sf"/>
</dbReference>
<reference evidence="12 13" key="1">
    <citation type="submission" date="2019-06" db="EMBL/GenBank/DDBJ databases">
        <title>Discovery of a novel chromosome fission-fusion reversal in muntjac.</title>
        <authorList>
            <person name="Mudd A.B."/>
            <person name="Bredeson J.V."/>
            <person name="Baum R."/>
            <person name="Hockemeyer D."/>
            <person name="Rokhsar D.S."/>
        </authorList>
    </citation>
    <scope>NUCLEOTIDE SEQUENCE [LARGE SCALE GENOMIC DNA]</scope>
    <source>
        <strain evidence="12">UTSW_UCB_Mm</strain>
        <tissue evidence="12">Fibroblast cell line</tissue>
    </source>
</reference>
<dbReference type="InterPro" id="IPR000974">
    <property type="entry name" value="Glyco_hydro_22_lys"/>
</dbReference>
<evidence type="ECO:0000313" key="12">
    <source>
        <dbReference type="EMBL" id="KAB0365733.1"/>
    </source>
</evidence>
<feature type="signal peptide" evidence="11">
    <location>
        <begin position="1"/>
        <end position="17"/>
    </location>
</feature>
<sequence>MKALLILGLLLLSVALARTLKRFGLDGYKGVSLADWMCLTYGESRYNTQVTNYNPGSKSTDYGLFQINSKWWCDDGKTPRATNGCGVSCSAHLYPQACKQCASTKMKRNYIYQLTICSLLYSKIYQSNSSINIYILGTYLIFFF</sequence>
<evidence type="ECO:0000256" key="6">
    <source>
        <dbReference type="ARBA" id="ARBA00022638"/>
    </source>
</evidence>
<dbReference type="AlphaFoldDB" id="A0A5N3WWF9"/>
<dbReference type="Proteomes" id="UP000326458">
    <property type="component" value="Unassembled WGS sequence"/>
</dbReference>
<comment type="catalytic activity">
    <reaction evidence="1">
        <text>Hydrolysis of (1-&gt;4)-beta-linkages between N-acetylmuramic acid and N-acetyl-D-glucosamine residues in a peptidoglycan and between N-acetyl-D-glucosamine residues in chitodextrins.</text>
        <dbReference type="EC" id="3.2.1.17"/>
    </reaction>
</comment>
<dbReference type="PANTHER" id="PTHR11407:SF28">
    <property type="entry name" value="LYSOZYME C"/>
    <property type="match status" value="1"/>
</dbReference>
<dbReference type="SUPFAM" id="SSF53955">
    <property type="entry name" value="Lysozyme-like"/>
    <property type="match status" value="1"/>
</dbReference>
<evidence type="ECO:0000256" key="4">
    <source>
        <dbReference type="ARBA" id="ARBA00012732"/>
    </source>
</evidence>
<protein>
    <recommendedName>
        <fullName evidence="4">lysozyme</fullName>
        <ecNumber evidence="4">3.2.1.17</ecNumber>
    </recommendedName>
</protein>
<keyword evidence="7" id="KW-0378">Hydrolase</keyword>
<organism evidence="12 13">
    <name type="scientific">Muntiacus muntjak</name>
    <name type="common">Barking deer</name>
    <name type="synonym">Indian muntjac</name>
    <dbReference type="NCBI Taxonomy" id="9888"/>
    <lineage>
        <taxon>Eukaryota</taxon>
        <taxon>Metazoa</taxon>
        <taxon>Chordata</taxon>
        <taxon>Craniata</taxon>
        <taxon>Vertebrata</taxon>
        <taxon>Euteleostomi</taxon>
        <taxon>Mammalia</taxon>
        <taxon>Eutheria</taxon>
        <taxon>Laurasiatheria</taxon>
        <taxon>Artiodactyla</taxon>
        <taxon>Ruminantia</taxon>
        <taxon>Pecora</taxon>
        <taxon>Cervidae</taxon>
        <taxon>Muntiacinae</taxon>
        <taxon>Muntiacus</taxon>
    </lineage>
</organism>
<keyword evidence="11" id="KW-0732">Signal</keyword>
<proteinExistence type="inferred from homology"/>
<evidence type="ECO:0000256" key="11">
    <source>
        <dbReference type="SAM" id="SignalP"/>
    </source>
</evidence>
<evidence type="ECO:0000256" key="10">
    <source>
        <dbReference type="RuleBase" id="RU004440"/>
    </source>
</evidence>
<name>A0A5N3WWF9_MUNMU</name>
<keyword evidence="5" id="KW-0929">Antimicrobial</keyword>
<comment type="similarity">
    <text evidence="3 10">Belongs to the glycosyl hydrolase 22 family.</text>
</comment>
<evidence type="ECO:0000256" key="7">
    <source>
        <dbReference type="ARBA" id="ARBA00022801"/>
    </source>
</evidence>
<feature type="chain" id="PRO_5024332379" description="lysozyme" evidence="11">
    <location>
        <begin position="18"/>
        <end position="144"/>
    </location>
</feature>
<evidence type="ECO:0000256" key="1">
    <source>
        <dbReference type="ARBA" id="ARBA00000632"/>
    </source>
</evidence>
<dbReference type="PROSITE" id="PS51348">
    <property type="entry name" value="GLYCOSYL_HYDROL_F22_2"/>
    <property type="match status" value="1"/>
</dbReference>
<dbReference type="Gene3D" id="1.10.530.10">
    <property type="match status" value="1"/>
</dbReference>
<keyword evidence="9" id="KW-0326">Glycosidase</keyword>
<evidence type="ECO:0000313" key="13">
    <source>
        <dbReference type="Proteomes" id="UP000326458"/>
    </source>
</evidence>
<dbReference type="GO" id="GO:0031640">
    <property type="term" value="P:killing of cells of another organism"/>
    <property type="evidence" value="ECO:0007669"/>
    <property type="project" value="UniProtKB-KW"/>
</dbReference>
<dbReference type="GO" id="GO:0050829">
    <property type="term" value="P:defense response to Gram-negative bacterium"/>
    <property type="evidence" value="ECO:0007669"/>
    <property type="project" value="TreeGrafter"/>
</dbReference>
<dbReference type="EC" id="3.2.1.17" evidence="4"/>
<dbReference type="PRINTS" id="PR00137">
    <property type="entry name" value="LYSOZYME"/>
</dbReference>
<evidence type="ECO:0000256" key="3">
    <source>
        <dbReference type="ARBA" id="ARBA00010859"/>
    </source>
</evidence>
<keyword evidence="8" id="KW-1015">Disulfide bond</keyword>
<dbReference type="GO" id="GO:0050830">
    <property type="term" value="P:defense response to Gram-positive bacterium"/>
    <property type="evidence" value="ECO:0007669"/>
    <property type="project" value="TreeGrafter"/>
</dbReference>
<dbReference type="Pfam" id="PF00062">
    <property type="entry name" value="Lys"/>
    <property type="match status" value="1"/>
</dbReference>
<dbReference type="SMART" id="SM00263">
    <property type="entry name" value="LYZ1"/>
    <property type="match status" value="1"/>
</dbReference>
<dbReference type="InterPro" id="IPR001916">
    <property type="entry name" value="Glyco_hydro_22"/>
</dbReference>
<evidence type="ECO:0000256" key="2">
    <source>
        <dbReference type="ARBA" id="ARBA00002647"/>
    </source>
</evidence>
<dbReference type="PANTHER" id="PTHR11407">
    <property type="entry name" value="LYSOZYME C"/>
    <property type="match status" value="1"/>
</dbReference>
<evidence type="ECO:0000256" key="5">
    <source>
        <dbReference type="ARBA" id="ARBA00022529"/>
    </source>
</evidence>
<dbReference type="FunFam" id="1.10.530.10:FF:000001">
    <property type="entry name" value="Lysozyme C"/>
    <property type="match status" value="1"/>
</dbReference>
<gene>
    <name evidence="12" type="ORF">FD754_009889</name>
</gene>
<dbReference type="PRINTS" id="PR00135">
    <property type="entry name" value="LYZLACT"/>
</dbReference>
<dbReference type="GO" id="GO:0003796">
    <property type="term" value="F:lysozyme activity"/>
    <property type="evidence" value="ECO:0007669"/>
    <property type="project" value="UniProtKB-EC"/>
</dbReference>
<accession>A0A5N3WWF9</accession>
<comment type="caution">
    <text evidence="12">The sequence shown here is derived from an EMBL/GenBank/DDBJ whole genome shotgun (WGS) entry which is preliminary data.</text>
</comment>